<evidence type="ECO:0000313" key="6">
    <source>
        <dbReference type="Proteomes" id="UP000076532"/>
    </source>
</evidence>
<feature type="compositionally biased region" description="Low complexity" evidence="3">
    <location>
        <begin position="698"/>
        <end position="708"/>
    </location>
</feature>
<accession>A0A166CAY0</accession>
<feature type="region of interest" description="Disordered" evidence="3">
    <location>
        <begin position="1029"/>
        <end position="1074"/>
    </location>
</feature>
<dbReference type="Gene3D" id="3.30.70.330">
    <property type="match status" value="2"/>
</dbReference>
<dbReference type="InterPro" id="IPR012677">
    <property type="entry name" value="Nucleotide-bd_a/b_plait_sf"/>
</dbReference>
<evidence type="ECO:0000313" key="5">
    <source>
        <dbReference type="EMBL" id="KZP13465.1"/>
    </source>
</evidence>
<sequence length="1074" mass="113992">MHSQPIPPPQRSDSPSHILNHNSNSLHQQLASAPESLFIPQNTHHNMYNNLHIQPEYSDVDAQSKVNGFGSVAGAPYRTSTAFNAFSNSRMRPQHNPNSSVQYRDTTQPTFNHSYPTAADVFPVQPMTSPTQQQQPSASHGFDIHQGRNGYEFAAGNGPQNGSSAQMNGHPKSNQFGVDPFSPTSGLLPAHQVSGMKPNQPLGPPGLHQQQSQHQVSLEGYQQVPYMNGLHLQSQTPYGPHLQTPGPVSAVPTSAPGSSTINGSGMAHLNTAVGNVSQSSGQEEISTIFVVGFPEDMQEREFQNMFTFSAGFEAATLKIPNKEYTAYGGPGAVNAPPGTGPGALPLRQTGLGFSQYGAGSNDPYNLVTVNQGGVVVDGGRDGTTASWPALPPAQDSMMDATGHFGSTAHGQGAMPPRKQIIGFAKFRSRQEALDARDVLQGRRVDIEKGAVLKAEMAKKNLHTKRGVGLMGVGVGAGAAGMSGVTGTASATGTGGMSGDALAALTLNGTMTGGGEILSAREKELGTLGVMGFGGVSQWRDQPRSAYPDSASRDEEERERRREREVGALNAMGLGGPTRGPRERAEEDEREREKRRKEKEARLRNTNANAFDAFHSVPPQSISRVASTNSLLSPTLPNGITASENGSVVLGGTSPMLGGPFVPQQQHSPNMQAHEEYGSSNMMSHWDARNAAGGVLQQPPSTSRPSSPSIGDAFSLHQNASEITQSQGARLTRPHSPHTEPFQQQQYYSNSGMVPMTSSSVPTSSASSNAGESQNSGSVDAELIRTMGDLNVSTGTPGDNSPEMPSPGSSGSSGGAKTNAVDQNPPINTLYVGNLPTSQVPPGYPANYLEESLRDLFQRRPGYRKLCFRQKSNGPMCFVEFEDVSFAARALNDLYGNTLNGLIKGGGIRLSYSKNPLGVRTPTSAGGNGPSLQQQQQHNNAMQQEFTSPFPPDAFQPRQQQGDVDPRMGTRRDMSGATSPLPPYAYASSPPPPRFFSPPPMSSSFGNAMSDSMPAFSRANHGFGFSPPSGHSSFSPFGISSPPHSHSNIPEHSSELQDHHFSAPSRVLSPPANIA</sequence>
<feature type="compositionally biased region" description="Low complexity" evidence="3">
    <location>
        <begin position="932"/>
        <end position="943"/>
    </location>
</feature>
<feature type="compositionally biased region" description="Low complexity" evidence="3">
    <location>
        <begin position="123"/>
        <end position="137"/>
    </location>
</feature>
<dbReference type="Proteomes" id="UP000076532">
    <property type="component" value="Unassembled WGS sequence"/>
</dbReference>
<feature type="region of interest" description="Disordered" evidence="3">
    <location>
        <begin position="88"/>
        <end position="192"/>
    </location>
</feature>
<dbReference type="EMBL" id="KV417632">
    <property type="protein sequence ID" value="KZP13465.1"/>
    <property type="molecule type" value="Genomic_DNA"/>
</dbReference>
<proteinExistence type="predicted"/>
<keyword evidence="1 2" id="KW-0694">RNA-binding</keyword>
<feature type="compositionally biased region" description="Pro residues" evidence="3">
    <location>
        <begin position="1"/>
        <end position="10"/>
    </location>
</feature>
<gene>
    <name evidence="5" type="ORF">FIBSPDRAFT_797768</name>
</gene>
<dbReference type="PANTHER" id="PTHR10501">
    <property type="entry name" value="U1 SMALL NUCLEAR RIBONUCLEOPROTEIN A/U2 SMALL NUCLEAR RIBONUCLEOPROTEIN B"/>
    <property type="match status" value="1"/>
</dbReference>
<feature type="region of interest" description="Disordered" evidence="3">
    <location>
        <begin position="722"/>
        <end position="741"/>
    </location>
</feature>
<name>A0A166CAY0_9AGAM</name>
<feature type="region of interest" description="Disordered" evidence="3">
    <location>
        <begin position="532"/>
        <end position="602"/>
    </location>
</feature>
<feature type="compositionally biased region" description="Low complexity" evidence="3">
    <location>
        <begin position="1029"/>
        <end position="1050"/>
    </location>
</feature>
<dbReference type="InterPro" id="IPR000504">
    <property type="entry name" value="RRM_dom"/>
</dbReference>
<feature type="domain" description="RRM" evidence="4">
    <location>
        <begin position="827"/>
        <end position="914"/>
    </location>
</feature>
<evidence type="ECO:0000256" key="3">
    <source>
        <dbReference type="SAM" id="MobiDB-lite"/>
    </source>
</evidence>
<dbReference type="STRING" id="436010.A0A166CAY0"/>
<feature type="compositionally biased region" description="Low complexity" evidence="3">
    <location>
        <begin position="752"/>
        <end position="767"/>
    </location>
</feature>
<evidence type="ECO:0000259" key="4">
    <source>
        <dbReference type="PROSITE" id="PS50102"/>
    </source>
</evidence>
<dbReference type="PROSITE" id="PS50102">
    <property type="entry name" value="RRM"/>
    <property type="match status" value="1"/>
</dbReference>
<keyword evidence="6" id="KW-1185">Reference proteome</keyword>
<feature type="compositionally biased region" description="Polar residues" evidence="3">
    <location>
        <begin position="11"/>
        <end position="21"/>
    </location>
</feature>
<feature type="region of interest" description="Disordered" evidence="3">
    <location>
        <begin position="692"/>
        <end position="712"/>
    </location>
</feature>
<dbReference type="AlphaFoldDB" id="A0A166CAY0"/>
<evidence type="ECO:0000256" key="1">
    <source>
        <dbReference type="ARBA" id="ARBA00022884"/>
    </source>
</evidence>
<evidence type="ECO:0000256" key="2">
    <source>
        <dbReference type="PROSITE-ProRule" id="PRU00176"/>
    </source>
</evidence>
<dbReference type="GO" id="GO:0003723">
    <property type="term" value="F:RNA binding"/>
    <property type="evidence" value="ECO:0007669"/>
    <property type="project" value="UniProtKB-UniRule"/>
</dbReference>
<reference evidence="5 6" key="1">
    <citation type="journal article" date="2016" name="Mol. Biol. Evol.">
        <title>Comparative Genomics of Early-Diverging Mushroom-Forming Fungi Provides Insights into the Origins of Lignocellulose Decay Capabilities.</title>
        <authorList>
            <person name="Nagy L.G."/>
            <person name="Riley R."/>
            <person name="Tritt A."/>
            <person name="Adam C."/>
            <person name="Daum C."/>
            <person name="Floudas D."/>
            <person name="Sun H."/>
            <person name="Yadav J.S."/>
            <person name="Pangilinan J."/>
            <person name="Larsson K.H."/>
            <person name="Matsuura K."/>
            <person name="Barry K."/>
            <person name="Labutti K."/>
            <person name="Kuo R."/>
            <person name="Ohm R.A."/>
            <person name="Bhattacharya S.S."/>
            <person name="Shirouzu T."/>
            <person name="Yoshinaga Y."/>
            <person name="Martin F.M."/>
            <person name="Grigoriev I.V."/>
            <person name="Hibbett D.S."/>
        </authorList>
    </citation>
    <scope>NUCLEOTIDE SEQUENCE [LARGE SCALE GENOMIC DNA]</scope>
    <source>
        <strain evidence="5 6">CBS 109695</strain>
    </source>
</reference>
<feature type="compositionally biased region" description="Basic and acidic residues" evidence="3">
    <location>
        <begin position="550"/>
        <end position="565"/>
    </location>
</feature>
<dbReference type="SUPFAM" id="SSF54928">
    <property type="entry name" value="RNA-binding domain, RBD"/>
    <property type="match status" value="1"/>
</dbReference>
<dbReference type="SMART" id="SM00360">
    <property type="entry name" value="RRM"/>
    <property type="match status" value="1"/>
</dbReference>
<feature type="compositionally biased region" description="Polar residues" evidence="3">
    <location>
        <begin position="88"/>
        <end position="115"/>
    </location>
</feature>
<feature type="region of interest" description="Disordered" evidence="3">
    <location>
        <begin position="1"/>
        <end position="21"/>
    </location>
</feature>
<dbReference type="OrthoDB" id="431169at2759"/>
<feature type="compositionally biased region" description="Pro residues" evidence="3">
    <location>
        <begin position="988"/>
        <end position="999"/>
    </location>
</feature>
<feature type="compositionally biased region" description="Polar residues" evidence="3">
    <location>
        <begin position="158"/>
        <end position="176"/>
    </location>
</feature>
<protein>
    <recommendedName>
        <fullName evidence="4">RRM domain-containing protein</fullName>
    </recommendedName>
</protein>
<dbReference type="InterPro" id="IPR035979">
    <property type="entry name" value="RBD_domain_sf"/>
</dbReference>
<dbReference type="Pfam" id="PF00076">
    <property type="entry name" value="RRM_1"/>
    <property type="match status" value="1"/>
</dbReference>
<feature type="region of interest" description="Disordered" evidence="3">
    <location>
        <begin position="918"/>
        <end position="999"/>
    </location>
</feature>
<feature type="compositionally biased region" description="Basic and acidic residues" evidence="3">
    <location>
        <begin position="963"/>
        <end position="973"/>
    </location>
</feature>
<feature type="compositionally biased region" description="Basic and acidic residues" evidence="3">
    <location>
        <begin position="1051"/>
        <end position="1060"/>
    </location>
</feature>
<feature type="compositionally biased region" description="Polar residues" evidence="3">
    <location>
        <begin position="768"/>
        <end position="777"/>
    </location>
</feature>
<organism evidence="5 6">
    <name type="scientific">Athelia psychrophila</name>
    <dbReference type="NCBI Taxonomy" id="1759441"/>
    <lineage>
        <taxon>Eukaryota</taxon>
        <taxon>Fungi</taxon>
        <taxon>Dikarya</taxon>
        <taxon>Basidiomycota</taxon>
        <taxon>Agaricomycotina</taxon>
        <taxon>Agaricomycetes</taxon>
        <taxon>Agaricomycetidae</taxon>
        <taxon>Atheliales</taxon>
        <taxon>Atheliaceae</taxon>
        <taxon>Athelia</taxon>
    </lineage>
</organism>
<feature type="region of interest" description="Disordered" evidence="3">
    <location>
        <begin position="751"/>
        <end position="826"/>
    </location>
</feature>